<keyword evidence="2" id="KW-0472">Membrane</keyword>
<sequence length="271" mass="29072">MIGGDVIRAVGRAVGAGAGRVRGPFSAARAGSSARILRVSSSGAASPPSSPAPTFDSASRKGAVSDSHAVFFDGEEWERVGGEDEGLLVDDGVGTLERYVFGTAPSREEADDAISTLQQILLPAVISQVPDDGSQVSDNGSSPHLAEDVIDEITTPGSMHRGYSSESSVECQSDWIEPAIQFYDSNSLKSGGQERVVNALQLYQRNATVQLLCLFILVLLIRFPMPFVFFIKRMVVSLSSDGAVWDAVMNNEVVQELRRSFHEGICKKKFS</sequence>
<accession>A0A427A4K2</accession>
<reference evidence="3 4" key="1">
    <citation type="journal article" date="2014" name="Agronomy (Basel)">
        <title>A Draft Genome Sequence for Ensete ventricosum, the Drought-Tolerant Tree Against Hunger.</title>
        <authorList>
            <person name="Harrison J."/>
            <person name="Moore K.A."/>
            <person name="Paszkiewicz K."/>
            <person name="Jones T."/>
            <person name="Grant M."/>
            <person name="Ambacheew D."/>
            <person name="Muzemil S."/>
            <person name="Studholme D.J."/>
        </authorList>
    </citation>
    <scope>NUCLEOTIDE SEQUENCE [LARGE SCALE GENOMIC DNA]</scope>
</reference>
<feature type="compositionally biased region" description="Low complexity" evidence="1">
    <location>
        <begin position="40"/>
        <end position="57"/>
    </location>
</feature>
<dbReference type="AlphaFoldDB" id="A0A427A4K2"/>
<dbReference type="EMBL" id="AMZH03003782">
    <property type="protein sequence ID" value="RRT71179.1"/>
    <property type="molecule type" value="Genomic_DNA"/>
</dbReference>
<evidence type="ECO:0000256" key="1">
    <source>
        <dbReference type="SAM" id="MobiDB-lite"/>
    </source>
</evidence>
<protein>
    <submittedName>
        <fullName evidence="3">Uncharacterized protein</fullName>
    </submittedName>
</protein>
<comment type="caution">
    <text evidence="3">The sequence shown here is derived from an EMBL/GenBank/DDBJ whole genome shotgun (WGS) entry which is preliminary data.</text>
</comment>
<organism evidence="3 4">
    <name type="scientific">Ensete ventricosum</name>
    <name type="common">Abyssinian banana</name>
    <name type="synonym">Musa ensete</name>
    <dbReference type="NCBI Taxonomy" id="4639"/>
    <lineage>
        <taxon>Eukaryota</taxon>
        <taxon>Viridiplantae</taxon>
        <taxon>Streptophyta</taxon>
        <taxon>Embryophyta</taxon>
        <taxon>Tracheophyta</taxon>
        <taxon>Spermatophyta</taxon>
        <taxon>Magnoliopsida</taxon>
        <taxon>Liliopsida</taxon>
        <taxon>Zingiberales</taxon>
        <taxon>Musaceae</taxon>
        <taxon>Ensete</taxon>
    </lineage>
</organism>
<evidence type="ECO:0000256" key="2">
    <source>
        <dbReference type="SAM" id="Phobius"/>
    </source>
</evidence>
<feature type="region of interest" description="Disordered" evidence="1">
    <location>
        <begin position="39"/>
        <end position="60"/>
    </location>
</feature>
<evidence type="ECO:0000313" key="4">
    <source>
        <dbReference type="Proteomes" id="UP000287651"/>
    </source>
</evidence>
<keyword evidence="2" id="KW-1133">Transmembrane helix</keyword>
<feature type="transmembrane region" description="Helical" evidence="2">
    <location>
        <begin position="209"/>
        <end position="231"/>
    </location>
</feature>
<dbReference type="PANTHER" id="PTHR33625:SF3">
    <property type="entry name" value="OS04G0550700 PROTEIN"/>
    <property type="match status" value="1"/>
</dbReference>
<gene>
    <name evidence="3" type="ORF">B296_00035815</name>
</gene>
<evidence type="ECO:0000313" key="3">
    <source>
        <dbReference type="EMBL" id="RRT71179.1"/>
    </source>
</evidence>
<proteinExistence type="predicted"/>
<name>A0A427A4K2_ENSVE</name>
<keyword evidence="2" id="KW-0812">Transmembrane</keyword>
<dbReference type="PANTHER" id="PTHR33625">
    <property type="entry name" value="OS08G0179900 PROTEIN"/>
    <property type="match status" value="1"/>
</dbReference>
<dbReference type="Proteomes" id="UP000287651">
    <property type="component" value="Unassembled WGS sequence"/>
</dbReference>